<dbReference type="SUPFAM" id="SSF103657">
    <property type="entry name" value="BAR/IMD domain-like"/>
    <property type="match status" value="1"/>
</dbReference>
<dbReference type="InterPro" id="IPR027267">
    <property type="entry name" value="AH/BAR_dom_sf"/>
</dbReference>
<dbReference type="AlphaFoldDB" id="A0A1I7W753"/>
<evidence type="ECO:0000313" key="2">
    <source>
        <dbReference type="Proteomes" id="UP000095283"/>
    </source>
</evidence>
<dbReference type="Proteomes" id="UP000095283">
    <property type="component" value="Unplaced"/>
</dbReference>
<dbReference type="Gene3D" id="1.20.1270.60">
    <property type="entry name" value="Arfaptin homology (AH) domain/BAR domain"/>
    <property type="match status" value="1"/>
</dbReference>
<evidence type="ECO:0000313" key="3">
    <source>
        <dbReference type="WBParaSite" id="Hba_00455"/>
    </source>
</evidence>
<keyword evidence="2" id="KW-1185">Reference proteome</keyword>
<dbReference type="SMART" id="SM00055">
    <property type="entry name" value="FCH"/>
    <property type="match status" value="1"/>
</dbReference>
<reference evidence="3" key="1">
    <citation type="submission" date="2016-11" db="UniProtKB">
        <authorList>
            <consortium name="WormBaseParasite"/>
        </authorList>
    </citation>
    <scope>IDENTIFICATION</scope>
</reference>
<dbReference type="InterPro" id="IPR001060">
    <property type="entry name" value="FCH_dom"/>
</dbReference>
<dbReference type="WBParaSite" id="Hba_00455">
    <property type="protein sequence ID" value="Hba_00455"/>
    <property type="gene ID" value="Hba_00455"/>
</dbReference>
<name>A0A1I7W753_HETBA</name>
<proteinExistence type="predicted"/>
<dbReference type="Pfam" id="PF00611">
    <property type="entry name" value="FCH"/>
    <property type="match status" value="1"/>
</dbReference>
<organism evidence="2 3">
    <name type="scientific">Heterorhabditis bacteriophora</name>
    <name type="common">Entomopathogenic nematode worm</name>
    <dbReference type="NCBI Taxonomy" id="37862"/>
    <lineage>
        <taxon>Eukaryota</taxon>
        <taxon>Metazoa</taxon>
        <taxon>Ecdysozoa</taxon>
        <taxon>Nematoda</taxon>
        <taxon>Chromadorea</taxon>
        <taxon>Rhabditida</taxon>
        <taxon>Rhabditina</taxon>
        <taxon>Rhabditomorpha</taxon>
        <taxon>Strongyloidea</taxon>
        <taxon>Heterorhabditidae</taxon>
        <taxon>Heterorhabditis</taxon>
    </lineage>
</organism>
<sequence>MDIVRRHQAGWGEGVCIKRDTDASCEMNARMSRLRRSLSRSVQQLSSLSRNNSLSGLVDLLPTSTYTTLVDRFATPANFIQLHQLVQNNNNVLKEIINIFEEKAAMDFQYSKSLKKLSARLHKVTQHAECYFSEIDKGWTSVAEQFDVQATLHRFR</sequence>
<accession>A0A1I7W753</accession>
<protein>
    <submittedName>
        <fullName evidence="3">FCH domain-containing protein</fullName>
    </submittedName>
</protein>
<evidence type="ECO:0000259" key="1">
    <source>
        <dbReference type="SMART" id="SM00055"/>
    </source>
</evidence>
<feature type="domain" description="FCH" evidence="1">
    <location>
        <begin position="69"/>
        <end position="155"/>
    </location>
</feature>